<dbReference type="Proteomes" id="UP000535890">
    <property type="component" value="Unassembled WGS sequence"/>
</dbReference>
<evidence type="ECO:0000313" key="2">
    <source>
        <dbReference type="Proteomes" id="UP000535890"/>
    </source>
</evidence>
<keyword evidence="1" id="KW-0808">Transferase</keyword>
<evidence type="ECO:0000313" key="1">
    <source>
        <dbReference type="EMBL" id="NYD34077.1"/>
    </source>
</evidence>
<dbReference type="GO" id="GO:0008483">
    <property type="term" value="F:transaminase activity"/>
    <property type="evidence" value="ECO:0007669"/>
    <property type="project" value="UniProtKB-KW"/>
</dbReference>
<dbReference type="EMBL" id="JACCBN010000001">
    <property type="protein sequence ID" value="NYD34077.1"/>
    <property type="molecule type" value="Genomic_DNA"/>
</dbReference>
<keyword evidence="1" id="KW-0032">Aminotransferase</keyword>
<accession>A0A7Y9DRA7</accession>
<proteinExistence type="predicted"/>
<gene>
    <name evidence="1" type="ORF">BJ983_000179</name>
</gene>
<organism evidence="1 2">
    <name type="scientific">Actinomycetospora corticicola</name>
    <dbReference type="NCBI Taxonomy" id="663602"/>
    <lineage>
        <taxon>Bacteria</taxon>
        <taxon>Bacillati</taxon>
        <taxon>Actinomycetota</taxon>
        <taxon>Actinomycetes</taxon>
        <taxon>Pseudonocardiales</taxon>
        <taxon>Pseudonocardiaceae</taxon>
        <taxon>Actinomycetospora</taxon>
    </lineage>
</organism>
<name>A0A7Y9DRA7_9PSEU</name>
<protein>
    <submittedName>
        <fullName evidence="1">Aspartate aminotransferase-like enzyme</fullName>
    </submittedName>
</protein>
<sequence>MRPRRPAVPDPLARAVATGLRQLRALDVEGTRERWTRCRTVETALRAALDEQLTLGPSDAVPAVTIACAYLTATDVEEACAALLLAADRLRATSTRTGPPS</sequence>
<dbReference type="AlphaFoldDB" id="A0A7Y9DRA7"/>
<keyword evidence="2" id="KW-1185">Reference proteome</keyword>
<reference evidence="1 2" key="1">
    <citation type="submission" date="2020-07" db="EMBL/GenBank/DDBJ databases">
        <title>Sequencing the genomes of 1000 actinobacteria strains.</title>
        <authorList>
            <person name="Klenk H.-P."/>
        </authorList>
    </citation>
    <scope>NUCLEOTIDE SEQUENCE [LARGE SCALE GENOMIC DNA]</scope>
    <source>
        <strain evidence="1 2">DSM 45772</strain>
    </source>
</reference>
<comment type="caution">
    <text evidence="1">The sequence shown here is derived from an EMBL/GenBank/DDBJ whole genome shotgun (WGS) entry which is preliminary data.</text>
</comment>